<evidence type="ECO:0000313" key="5">
    <source>
        <dbReference type="EMBL" id="QGZ93726.1"/>
    </source>
</evidence>
<dbReference type="PRINTS" id="PR00032">
    <property type="entry name" value="HTHARAC"/>
</dbReference>
<feature type="domain" description="HTH araC/xylS-type" evidence="4">
    <location>
        <begin position="198"/>
        <end position="296"/>
    </location>
</feature>
<reference evidence="6" key="1">
    <citation type="submission" date="2019-12" db="EMBL/GenBank/DDBJ databases">
        <title>Complete genome of Terracaulis silvestris 0127_4.</title>
        <authorList>
            <person name="Vieira S."/>
            <person name="Riedel T."/>
            <person name="Sproer C."/>
            <person name="Pascual J."/>
            <person name="Boedeker C."/>
            <person name="Overmann J."/>
        </authorList>
    </citation>
    <scope>NUCLEOTIDE SEQUENCE [LARGE SCALE GENOMIC DNA]</scope>
    <source>
        <strain evidence="6">0127_4</strain>
    </source>
</reference>
<protein>
    <submittedName>
        <fullName evidence="5">Bacillibactin transport regulator</fullName>
    </submittedName>
</protein>
<dbReference type="InterPro" id="IPR009057">
    <property type="entry name" value="Homeodomain-like_sf"/>
</dbReference>
<dbReference type="InterPro" id="IPR050204">
    <property type="entry name" value="AraC_XylS_family_regulators"/>
</dbReference>
<gene>
    <name evidence="5" type="primary">btr_2</name>
    <name evidence="5" type="ORF">DSM104635_00538</name>
</gene>
<name>A0A6I6MKP5_9CAUL</name>
<dbReference type="Proteomes" id="UP000431269">
    <property type="component" value="Chromosome"/>
</dbReference>
<dbReference type="Gene3D" id="1.10.10.60">
    <property type="entry name" value="Homeodomain-like"/>
    <property type="match status" value="2"/>
</dbReference>
<evidence type="ECO:0000256" key="3">
    <source>
        <dbReference type="ARBA" id="ARBA00023163"/>
    </source>
</evidence>
<dbReference type="InterPro" id="IPR020449">
    <property type="entry name" value="Tscrpt_reg_AraC-type_HTH"/>
</dbReference>
<keyword evidence="6" id="KW-1185">Reference proteome</keyword>
<dbReference type="SMART" id="SM00342">
    <property type="entry name" value="HTH_ARAC"/>
    <property type="match status" value="1"/>
</dbReference>
<dbReference type="PANTHER" id="PTHR46796">
    <property type="entry name" value="HTH-TYPE TRANSCRIPTIONAL ACTIVATOR RHAS-RELATED"/>
    <property type="match status" value="1"/>
</dbReference>
<dbReference type="AlphaFoldDB" id="A0A6I6MKP5"/>
<dbReference type="GO" id="GO:0043565">
    <property type="term" value="F:sequence-specific DNA binding"/>
    <property type="evidence" value="ECO:0007669"/>
    <property type="project" value="InterPro"/>
</dbReference>
<proteinExistence type="predicted"/>
<dbReference type="RefSeq" id="WP_158764719.1">
    <property type="nucleotide sequence ID" value="NZ_CP047045.1"/>
</dbReference>
<keyword evidence="2" id="KW-0238">DNA-binding</keyword>
<organism evidence="5 6">
    <name type="scientific">Terricaulis silvestris</name>
    <dbReference type="NCBI Taxonomy" id="2686094"/>
    <lineage>
        <taxon>Bacteria</taxon>
        <taxon>Pseudomonadati</taxon>
        <taxon>Pseudomonadota</taxon>
        <taxon>Alphaproteobacteria</taxon>
        <taxon>Caulobacterales</taxon>
        <taxon>Caulobacteraceae</taxon>
        <taxon>Terricaulis</taxon>
    </lineage>
</organism>
<evidence type="ECO:0000259" key="4">
    <source>
        <dbReference type="PROSITE" id="PS01124"/>
    </source>
</evidence>
<keyword evidence="3" id="KW-0804">Transcription</keyword>
<dbReference type="PROSITE" id="PS01124">
    <property type="entry name" value="HTH_ARAC_FAMILY_2"/>
    <property type="match status" value="1"/>
</dbReference>
<dbReference type="SUPFAM" id="SSF46689">
    <property type="entry name" value="Homeodomain-like"/>
    <property type="match status" value="2"/>
</dbReference>
<dbReference type="GO" id="GO:0003700">
    <property type="term" value="F:DNA-binding transcription factor activity"/>
    <property type="evidence" value="ECO:0007669"/>
    <property type="project" value="InterPro"/>
</dbReference>
<evidence type="ECO:0000256" key="2">
    <source>
        <dbReference type="ARBA" id="ARBA00023125"/>
    </source>
</evidence>
<accession>A0A6I6MKP5</accession>
<dbReference type="KEGG" id="tsv:DSM104635_00538"/>
<dbReference type="Pfam" id="PF12833">
    <property type="entry name" value="HTH_18"/>
    <property type="match status" value="1"/>
</dbReference>
<keyword evidence="1" id="KW-0805">Transcription regulation</keyword>
<sequence>MVLQTQGLRKYPSTSEVLASSAGLGWSKFSAELRSHVACEIPDILPHAVEICLVVAGNDNSMVRRTGLGPAEEAAPRDGGIWLSPAGIGKGISITAPIPATMHLYLPAALFDGLNEDFNLPLNPAQSIRYAAGMRDEVIETVGQSILSELGNETASGRMYVETAAVTLAARLLQKYCDGGACAPIDVASLRADHSRLRRVLDYISDNLEEKITLEQLAHVARLSVFHFGRMFTRTIGVSPSRYVSRMRLEQAMAELAIGKLPLAEIALKAGFSSQASFTRAFHRATGVTPGEYRTRRR</sequence>
<evidence type="ECO:0000313" key="6">
    <source>
        <dbReference type="Proteomes" id="UP000431269"/>
    </source>
</evidence>
<evidence type="ECO:0000256" key="1">
    <source>
        <dbReference type="ARBA" id="ARBA00023015"/>
    </source>
</evidence>
<dbReference type="PANTHER" id="PTHR46796:SF6">
    <property type="entry name" value="ARAC SUBFAMILY"/>
    <property type="match status" value="1"/>
</dbReference>
<dbReference type="InterPro" id="IPR018060">
    <property type="entry name" value="HTH_AraC"/>
</dbReference>
<dbReference type="EMBL" id="CP047045">
    <property type="protein sequence ID" value="QGZ93726.1"/>
    <property type="molecule type" value="Genomic_DNA"/>
</dbReference>